<keyword evidence="1" id="KW-0175">Coiled coil</keyword>
<feature type="domain" description="Magnesium transporter MgtE intracellular" evidence="3">
    <location>
        <begin position="137"/>
        <end position="194"/>
    </location>
</feature>
<evidence type="ECO:0000313" key="5">
    <source>
        <dbReference type="Proteomes" id="UP000295689"/>
    </source>
</evidence>
<keyword evidence="5" id="KW-1185">Reference proteome</keyword>
<keyword evidence="2" id="KW-0472">Membrane</keyword>
<feature type="transmembrane region" description="Helical" evidence="2">
    <location>
        <begin position="18"/>
        <end position="45"/>
    </location>
</feature>
<name>A0A4R2BF65_9BACI</name>
<dbReference type="Pfam" id="PF03448">
    <property type="entry name" value="MgtE_N"/>
    <property type="match status" value="1"/>
</dbReference>
<dbReference type="InterPro" id="IPR006668">
    <property type="entry name" value="Mg_transptr_MgtE_intracell_dom"/>
</dbReference>
<organism evidence="4 5">
    <name type="scientific">Mesobacillus foraminis</name>
    <dbReference type="NCBI Taxonomy" id="279826"/>
    <lineage>
        <taxon>Bacteria</taxon>
        <taxon>Bacillati</taxon>
        <taxon>Bacillota</taxon>
        <taxon>Bacilli</taxon>
        <taxon>Bacillales</taxon>
        <taxon>Bacillaceae</taxon>
        <taxon>Mesobacillus</taxon>
    </lineage>
</organism>
<accession>A0A4R2BF65</accession>
<evidence type="ECO:0000256" key="2">
    <source>
        <dbReference type="SAM" id="Phobius"/>
    </source>
</evidence>
<keyword evidence="2" id="KW-1133">Transmembrane helix</keyword>
<keyword evidence="4" id="KW-0282">Flagellum</keyword>
<proteinExistence type="predicted"/>
<protein>
    <submittedName>
        <fullName evidence="4">Flagellar motility protein MotE (MotC chaperone)</fullName>
    </submittedName>
</protein>
<dbReference type="RefSeq" id="WP_132005538.1">
    <property type="nucleotide sequence ID" value="NZ_JABUHM010000003.1"/>
</dbReference>
<keyword evidence="4" id="KW-0966">Cell projection</keyword>
<dbReference type="Gene3D" id="1.25.60.10">
    <property type="entry name" value="MgtE N-terminal domain-like"/>
    <property type="match status" value="1"/>
</dbReference>
<reference evidence="4 5" key="1">
    <citation type="journal article" date="2015" name="Stand. Genomic Sci.">
        <title>Genomic Encyclopedia of Bacterial and Archaeal Type Strains, Phase III: the genomes of soil and plant-associated and newly described type strains.</title>
        <authorList>
            <person name="Whitman W.B."/>
            <person name="Woyke T."/>
            <person name="Klenk H.P."/>
            <person name="Zhou Y."/>
            <person name="Lilburn T.G."/>
            <person name="Beck B.J."/>
            <person name="De Vos P."/>
            <person name="Vandamme P."/>
            <person name="Eisen J.A."/>
            <person name="Garrity G."/>
            <person name="Hugenholtz P."/>
            <person name="Kyrpides N.C."/>
        </authorList>
    </citation>
    <scope>NUCLEOTIDE SEQUENCE [LARGE SCALE GENOMIC DNA]</scope>
    <source>
        <strain evidence="4 5">CV53</strain>
    </source>
</reference>
<comment type="caution">
    <text evidence="4">The sequence shown here is derived from an EMBL/GenBank/DDBJ whole genome shotgun (WGS) entry which is preliminary data.</text>
</comment>
<dbReference type="Proteomes" id="UP000295689">
    <property type="component" value="Unassembled WGS sequence"/>
</dbReference>
<keyword evidence="4" id="KW-0969">Cilium</keyword>
<dbReference type="SUPFAM" id="SSF158791">
    <property type="entry name" value="MgtE N-terminal domain-like"/>
    <property type="match status" value="1"/>
</dbReference>
<evidence type="ECO:0000256" key="1">
    <source>
        <dbReference type="SAM" id="Coils"/>
    </source>
</evidence>
<evidence type="ECO:0000313" key="4">
    <source>
        <dbReference type="EMBL" id="TCN25618.1"/>
    </source>
</evidence>
<keyword evidence="2" id="KW-0812">Transmembrane</keyword>
<dbReference type="EMBL" id="SLVV01000005">
    <property type="protein sequence ID" value="TCN25618.1"/>
    <property type="molecule type" value="Genomic_DNA"/>
</dbReference>
<dbReference type="InterPro" id="IPR038076">
    <property type="entry name" value="MgtE_N_sf"/>
</dbReference>
<dbReference type="AlphaFoldDB" id="A0A4R2BF65"/>
<sequence length="196" mass="21755">MVKQIEGEDVKKSRFKGFLFVVVVPLVSAGALALVVLSLLGINIFESAKGLGSKLPVISQYVNGDDSSTAKEEEQKVISLEAEIKNKEAKLEQLQSQLKNKDSEIERLNLEKKQLEEQTEELTAIQTENKRAFKDIVNTYETISGKKAAPIITKLKDEEALKILTNIKAENLADILESMSPQDAAKYTEMLTNESN</sequence>
<evidence type="ECO:0000259" key="3">
    <source>
        <dbReference type="Pfam" id="PF03448"/>
    </source>
</evidence>
<feature type="coiled-coil region" evidence="1">
    <location>
        <begin position="70"/>
        <end position="135"/>
    </location>
</feature>
<gene>
    <name evidence="4" type="ORF">EV146_105276</name>
</gene>